<accession>A0A9P5Z0I5</accession>
<feature type="chain" id="PRO_5040197752" description="Apple domain-containing protein" evidence="1">
    <location>
        <begin position="20"/>
        <end position="235"/>
    </location>
</feature>
<proteinExistence type="predicted"/>
<feature type="signal peptide" evidence="1">
    <location>
        <begin position="1"/>
        <end position="19"/>
    </location>
</feature>
<evidence type="ECO:0000256" key="1">
    <source>
        <dbReference type="SAM" id="SignalP"/>
    </source>
</evidence>
<evidence type="ECO:0008006" key="4">
    <source>
        <dbReference type="Google" id="ProtNLM"/>
    </source>
</evidence>
<name>A0A9P5Z0I5_9AGAR</name>
<keyword evidence="1" id="KW-0732">Signal</keyword>
<dbReference type="OrthoDB" id="271448at2759"/>
<evidence type="ECO:0000313" key="3">
    <source>
        <dbReference type="Proteomes" id="UP000807469"/>
    </source>
</evidence>
<keyword evidence="3" id="KW-1185">Reference proteome</keyword>
<evidence type="ECO:0000313" key="2">
    <source>
        <dbReference type="EMBL" id="KAF9477455.1"/>
    </source>
</evidence>
<dbReference type="AlphaFoldDB" id="A0A9P5Z0I5"/>
<dbReference type="Proteomes" id="UP000807469">
    <property type="component" value="Unassembled WGS sequence"/>
</dbReference>
<reference evidence="2" key="1">
    <citation type="submission" date="2020-11" db="EMBL/GenBank/DDBJ databases">
        <authorList>
            <consortium name="DOE Joint Genome Institute"/>
            <person name="Ahrendt S."/>
            <person name="Riley R."/>
            <person name="Andreopoulos W."/>
            <person name="Labutti K."/>
            <person name="Pangilinan J."/>
            <person name="Ruiz-Duenas F.J."/>
            <person name="Barrasa J.M."/>
            <person name="Sanchez-Garcia M."/>
            <person name="Camarero S."/>
            <person name="Miyauchi S."/>
            <person name="Serrano A."/>
            <person name="Linde D."/>
            <person name="Babiker R."/>
            <person name="Drula E."/>
            <person name="Ayuso-Fernandez I."/>
            <person name="Pacheco R."/>
            <person name="Padilla G."/>
            <person name="Ferreira P."/>
            <person name="Barriuso J."/>
            <person name="Kellner H."/>
            <person name="Castanera R."/>
            <person name="Alfaro M."/>
            <person name="Ramirez L."/>
            <person name="Pisabarro A.G."/>
            <person name="Kuo A."/>
            <person name="Tritt A."/>
            <person name="Lipzen A."/>
            <person name="He G."/>
            <person name="Yan M."/>
            <person name="Ng V."/>
            <person name="Cullen D."/>
            <person name="Martin F."/>
            <person name="Rosso M.-N."/>
            <person name="Henrissat B."/>
            <person name="Hibbett D."/>
            <person name="Martinez A.T."/>
            <person name="Grigoriev I.V."/>
        </authorList>
    </citation>
    <scope>NUCLEOTIDE SEQUENCE</scope>
    <source>
        <strain evidence="2">CIRM-BRFM 674</strain>
    </source>
</reference>
<sequence length="235" mass="24860">MRFTTVVAAVAVAATGAEALSLPLPIPGWTVSQATGFNLDISNKYGSPIPPWKPGHKPGWYYGPGNPFKYPQYPCLGGIICKILPYFPHSLQCPKPIPPKPPHTTTTTKTVKTTSTKTTTVTVTTTTTAAPTPTPTNGYTPTFSNITAAVQADDFLTFGLVETIDDCFAMCNSVAGCGFVNTYHDVNGKGGSPDLTCSLFSKCHGPEDADNRGGQSQPDGSIDFIIDSDGFCKDT</sequence>
<gene>
    <name evidence="2" type="ORF">BDN70DRAFT_810616</name>
</gene>
<comment type="caution">
    <text evidence="2">The sequence shown here is derived from an EMBL/GenBank/DDBJ whole genome shotgun (WGS) entry which is preliminary data.</text>
</comment>
<organism evidence="2 3">
    <name type="scientific">Pholiota conissans</name>
    <dbReference type="NCBI Taxonomy" id="109636"/>
    <lineage>
        <taxon>Eukaryota</taxon>
        <taxon>Fungi</taxon>
        <taxon>Dikarya</taxon>
        <taxon>Basidiomycota</taxon>
        <taxon>Agaricomycotina</taxon>
        <taxon>Agaricomycetes</taxon>
        <taxon>Agaricomycetidae</taxon>
        <taxon>Agaricales</taxon>
        <taxon>Agaricineae</taxon>
        <taxon>Strophariaceae</taxon>
        <taxon>Pholiota</taxon>
    </lineage>
</organism>
<dbReference type="EMBL" id="MU155260">
    <property type="protein sequence ID" value="KAF9477455.1"/>
    <property type="molecule type" value="Genomic_DNA"/>
</dbReference>
<protein>
    <recommendedName>
        <fullName evidence="4">Apple domain-containing protein</fullName>
    </recommendedName>
</protein>